<comment type="caution">
    <text evidence="1">The sequence shown here is derived from an EMBL/GenBank/DDBJ whole genome shotgun (WGS) entry which is preliminary data.</text>
</comment>
<gene>
    <name evidence="1" type="ORF">HGM15179_000160</name>
</gene>
<evidence type="ECO:0000313" key="2">
    <source>
        <dbReference type="Proteomes" id="UP000796761"/>
    </source>
</evidence>
<sequence length="267" mass="30022">MLKDPLGALVLSMTQEQIQRWTQVSAATGSEVAVALHSLGKQSRRQLLGYSSNIVREEGTEIYLKPEADLGRLCDSAQPAHAEKRRQLLQNTGILNTVLMFASRSTTEVRFSKDVILLGQHERAPLSLILTNCNCAQHVKTGYPELDPPWDHLLLLGHWKDCPQQKSASIYKWFKMRQHELCASLLLPDEKVLVVYQVRIDEISFPELSLLQAEQFQLSQALVTGEVLQDNSDLSGPPLDCLQYDHASLALGSPEPDKAFQERLHHH</sequence>
<evidence type="ECO:0000313" key="1">
    <source>
        <dbReference type="EMBL" id="TRZ26919.1"/>
    </source>
</evidence>
<accession>A0A8K1H0C9</accession>
<reference evidence="1" key="1">
    <citation type="submission" date="2019-04" db="EMBL/GenBank/DDBJ databases">
        <title>Genome assembly of Zosterops borbonicus 15179.</title>
        <authorList>
            <person name="Leroy T."/>
            <person name="Anselmetti Y."/>
            <person name="Tilak M.-K."/>
            <person name="Nabholz B."/>
        </authorList>
    </citation>
    <scope>NUCLEOTIDE SEQUENCE</scope>
    <source>
        <strain evidence="1">HGM_15179</strain>
        <tissue evidence="1">Muscle</tissue>
    </source>
</reference>
<dbReference type="AlphaFoldDB" id="A0A8K1H0C9"/>
<dbReference type="Proteomes" id="UP000796761">
    <property type="component" value="Unassembled WGS sequence"/>
</dbReference>
<name>A0A8K1H0C9_9PASS</name>
<protein>
    <submittedName>
        <fullName evidence="1">Uncharacterized protein</fullName>
    </submittedName>
</protein>
<dbReference type="EMBL" id="SWJQ01000002">
    <property type="protein sequence ID" value="TRZ26919.1"/>
    <property type="molecule type" value="Genomic_DNA"/>
</dbReference>
<proteinExistence type="predicted"/>
<keyword evidence="2" id="KW-1185">Reference proteome</keyword>
<organism evidence="1 2">
    <name type="scientific">Zosterops borbonicus</name>
    <dbReference type="NCBI Taxonomy" id="364589"/>
    <lineage>
        <taxon>Eukaryota</taxon>
        <taxon>Metazoa</taxon>
        <taxon>Chordata</taxon>
        <taxon>Craniata</taxon>
        <taxon>Vertebrata</taxon>
        <taxon>Euteleostomi</taxon>
        <taxon>Archelosauria</taxon>
        <taxon>Archosauria</taxon>
        <taxon>Dinosauria</taxon>
        <taxon>Saurischia</taxon>
        <taxon>Theropoda</taxon>
        <taxon>Coelurosauria</taxon>
        <taxon>Aves</taxon>
        <taxon>Neognathae</taxon>
        <taxon>Neoaves</taxon>
        <taxon>Telluraves</taxon>
        <taxon>Australaves</taxon>
        <taxon>Passeriformes</taxon>
        <taxon>Sylvioidea</taxon>
        <taxon>Zosteropidae</taxon>
        <taxon>Zosterops</taxon>
    </lineage>
</organism>